<dbReference type="Proteomes" id="UP000078512">
    <property type="component" value="Unassembled WGS sequence"/>
</dbReference>
<dbReference type="EMBL" id="KV442117">
    <property type="protein sequence ID" value="OAQ23519.1"/>
    <property type="molecule type" value="Genomic_DNA"/>
</dbReference>
<name>A0A197JGJ3_9FUNG</name>
<dbReference type="OrthoDB" id="2408044at2759"/>
<reference evidence="1 2" key="1">
    <citation type="submission" date="2016-05" db="EMBL/GenBank/DDBJ databases">
        <title>Genome sequencing reveals origins of a unique bacterial endosymbiosis in the earliest lineages of terrestrial Fungi.</title>
        <authorList>
            <consortium name="DOE Joint Genome Institute"/>
            <person name="Uehling J."/>
            <person name="Gryganskyi A."/>
            <person name="Hameed K."/>
            <person name="Tschaplinski T."/>
            <person name="Misztal P."/>
            <person name="Wu S."/>
            <person name="Desiro A."/>
            <person name="Vande Pol N."/>
            <person name="Du Z.-Y."/>
            <person name="Zienkiewicz A."/>
            <person name="Zienkiewicz K."/>
            <person name="Morin E."/>
            <person name="Tisserant E."/>
            <person name="Splivallo R."/>
            <person name="Hainaut M."/>
            <person name="Henrissat B."/>
            <person name="Ohm R."/>
            <person name="Kuo A."/>
            <person name="Yan J."/>
            <person name="Lipzen A."/>
            <person name="Nolan M."/>
            <person name="Labutti K."/>
            <person name="Barry K."/>
            <person name="Goldstein A."/>
            <person name="Labbe J."/>
            <person name="Schadt C."/>
            <person name="Tuskan G."/>
            <person name="Grigoriev I."/>
            <person name="Martin F."/>
            <person name="Vilgalys R."/>
            <person name="Bonito G."/>
        </authorList>
    </citation>
    <scope>NUCLEOTIDE SEQUENCE [LARGE SCALE GENOMIC DNA]</scope>
    <source>
        <strain evidence="1 2">AG-77</strain>
    </source>
</reference>
<accession>A0A197JGJ3</accession>
<dbReference type="AlphaFoldDB" id="A0A197JGJ3"/>
<evidence type="ECO:0000313" key="1">
    <source>
        <dbReference type="EMBL" id="OAQ23519.1"/>
    </source>
</evidence>
<evidence type="ECO:0000313" key="2">
    <source>
        <dbReference type="Proteomes" id="UP000078512"/>
    </source>
</evidence>
<organism evidence="1 2">
    <name type="scientific">Linnemannia elongata AG-77</name>
    <dbReference type="NCBI Taxonomy" id="1314771"/>
    <lineage>
        <taxon>Eukaryota</taxon>
        <taxon>Fungi</taxon>
        <taxon>Fungi incertae sedis</taxon>
        <taxon>Mucoromycota</taxon>
        <taxon>Mortierellomycotina</taxon>
        <taxon>Mortierellomycetes</taxon>
        <taxon>Mortierellales</taxon>
        <taxon>Mortierellaceae</taxon>
        <taxon>Linnemannia</taxon>
    </lineage>
</organism>
<sequence>MGVVDLDCIASNPNSTILYGIGNAEDGFGGVRIIIYRSHENLANSTDIIWEEHQRFSQRDTEPHYKYPRFGDVDCAVSSKGEFTAFLYNPQVSATGYSRPIPMGIRSKPDGARGDLKKDEEVIWGSMLYGWTSRKFVHQSFYIEKNGVETVVIAVMDETASVIRFGLVDKDTGYLQLAAVWKLVDGRFMVGDLTDKMPNLPYARTTEFSPGSSSLINTDQRHMVYQNGSLYLYSDTTGLISSIPFSSPFTTPLQKDLFQATPITANRRNMFFQGMRDNSPYLGYLARLDTYSETVSVNFRFNDIHTPLHSNKLTQRFL</sequence>
<protein>
    <submittedName>
        <fullName evidence="1">Uncharacterized protein</fullName>
    </submittedName>
</protein>
<gene>
    <name evidence="1" type="ORF">K457DRAFT_886906</name>
</gene>
<proteinExistence type="predicted"/>
<keyword evidence="2" id="KW-1185">Reference proteome</keyword>